<protein>
    <submittedName>
        <fullName evidence="3">Uncharacterized protein</fullName>
    </submittedName>
</protein>
<evidence type="ECO:0000256" key="1">
    <source>
        <dbReference type="SAM" id="MobiDB-lite"/>
    </source>
</evidence>
<feature type="region of interest" description="Disordered" evidence="1">
    <location>
        <begin position="74"/>
        <end position="144"/>
    </location>
</feature>
<keyword evidence="2" id="KW-0812">Transmembrane</keyword>
<dbReference type="PANTHER" id="PTHR36595:SF2">
    <property type="entry name" value="SERINE_THREONINE-PROTEIN KINASE FHKB-RELATED"/>
    <property type="match status" value="1"/>
</dbReference>
<evidence type="ECO:0000313" key="3">
    <source>
        <dbReference type="EMBL" id="EOX96201.1"/>
    </source>
</evidence>
<keyword evidence="2" id="KW-1133">Transmembrane helix</keyword>
<dbReference type="EMBL" id="CM001879">
    <property type="protein sequence ID" value="EOX96201.1"/>
    <property type="molecule type" value="Genomic_DNA"/>
</dbReference>
<dbReference type="eggNOG" id="ENOG502SANE">
    <property type="taxonomic scope" value="Eukaryota"/>
</dbReference>
<dbReference type="Gramene" id="EOX96201">
    <property type="protein sequence ID" value="EOX96201"/>
    <property type="gene ID" value="TCM_005505"/>
</dbReference>
<dbReference type="Proteomes" id="UP000026915">
    <property type="component" value="Chromosome 1"/>
</dbReference>
<evidence type="ECO:0000313" key="4">
    <source>
        <dbReference type="Proteomes" id="UP000026915"/>
    </source>
</evidence>
<accession>A0A061DVY8</accession>
<sequence>MKGARFPAFWFLSIPFMIFFTLLLSSVPKHHEHLFSTHDFIDVPKSMSRVAVFVMFNVIIITVFIGCPKPSDHHQDAGRHQLTSPPALEYETDTKDDNYHGSDGSDIEDLDGYHGYDGYDEDNDDDLDTEDEDSEEDEEDNDLERRIEEFIAKVNRKWREELLTESLLCITAS</sequence>
<reference evidence="3 4" key="1">
    <citation type="journal article" date="2013" name="Genome Biol.">
        <title>The genome sequence of the most widely cultivated cacao type and its use to identify candidate genes regulating pod color.</title>
        <authorList>
            <person name="Motamayor J.C."/>
            <person name="Mockaitis K."/>
            <person name="Schmutz J."/>
            <person name="Haiminen N."/>
            <person name="Iii D.L."/>
            <person name="Cornejo O."/>
            <person name="Findley S.D."/>
            <person name="Zheng P."/>
            <person name="Utro F."/>
            <person name="Royaert S."/>
            <person name="Saski C."/>
            <person name="Jenkins J."/>
            <person name="Podicheti R."/>
            <person name="Zhao M."/>
            <person name="Scheffler B.E."/>
            <person name="Stack J.C."/>
            <person name="Feltus F.A."/>
            <person name="Mustiga G.M."/>
            <person name="Amores F."/>
            <person name="Phillips W."/>
            <person name="Marelli J.P."/>
            <person name="May G.D."/>
            <person name="Shapiro H."/>
            <person name="Ma J."/>
            <person name="Bustamante C.D."/>
            <person name="Schnell R.J."/>
            <person name="Main D."/>
            <person name="Gilbert D."/>
            <person name="Parida L."/>
            <person name="Kuhn D.N."/>
        </authorList>
    </citation>
    <scope>NUCLEOTIDE SEQUENCE [LARGE SCALE GENOMIC DNA]</scope>
    <source>
        <strain evidence="4">cv. Matina 1-6</strain>
    </source>
</reference>
<dbReference type="InParanoid" id="A0A061DVY8"/>
<organism evidence="3 4">
    <name type="scientific">Theobroma cacao</name>
    <name type="common">Cacao</name>
    <name type="synonym">Cocoa</name>
    <dbReference type="NCBI Taxonomy" id="3641"/>
    <lineage>
        <taxon>Eukaryota</taxon>
        <taxon>Viridiplantae</taxon>
        <taxon>Streptophyta</taxon>
        <taxon>Embryophyta</taxon>
        <taxon>Tracheophyta</taxon>
        <taxon>Spermatophyta</taxon>
        <taxon>Magnoliopsida</taxon>
        <taxon>eudicotyledons</taxon>
        <taxon>Gunneridae</taxon>
        <taxon>Pentapetalae</taxon>
        <taxon>rosids</taxon>
        <taxon>malvids</taxon>
        <taxon>Malvales</taxon>
        <taxon>Malvaceae</taxon>
        <taxon>Byttnerioideae</taxon>
        <taxon>Theobroma</taxon>
    </lineage>
</organism>
<keyword evidence="2" id="KW-0472">Membrane</keyword>
<feature type="transmembrane region" description="Helical" evidence="2">
    <location>
        <begin position="7"/>
        <end position="27"/>
    </location>
</feature>
<gene>
    <name evidence="3" type="ORF">TCM_005505</name>
</gene>
<proteinExistence type="predicted"/>
<name>A0A061DVY8_THECC</name>
<evidence type="ECO:0000256" key="2">
    <source>
        <dbReference type="SAM" id="Phobius"/>
    </source>
</evidence>
<dbReference type="HOGENOM" id="CLU_1550299_0_0_1"/>
<dbReference type="AlphaFoldDB" id="A0A061DVY8"/>
<dbReference type="OMA" id="HGYNEEN"/>
<feature type="transmembrane region" description="Helical" evidence="2">
    <location>
        <begin position="47"/>
        <end position="67"/>
    </location>
</feature>
<dbReference type="PANTHER" id="PTHR36595">
    <property type="entry name" value="TRANSMEMBRANE PROTEIN"/>
    <property type="match status" value="1"/>
</dbReference>
<feature type="compositionally biased region" description="Acidic residues" evidence="1">
    <location>
        <begin position="118"/>
        <end position="142"/>
    </location>
</feature>
<keyword evidence="4" id="KW-1185">Reference proteome</keyword>